<evidence type="ECO:0000313" key="2">
    <source>
        <dbReference type="EMBL" id="TAA74348.1"/>
    </source>
</evidence>
<proteinExistence type="predicted"/>
<sequence>MTTDTGFLLYAALYRLAVLAVGALSIWLGFRLFSNAKQENSSADGSVSAEGGGFKLAFTNLLPGTYFALFGTVIISVMLWKGEPQFFQQELKELTKGEKTVTTTELRTSIELEWKKLDKSGITLAEAAETMETIAKLLRQENRIGEAVAMAKLAALYGKEEGRAERLDLLAELLRANGNEEEAVQTEQAAESLRRPEK</sequence>
<keyword evidence="1" id="KW-0812">Transmembrane</keyword>
<accession>A0A521FZZ9</accession>
<dbReference type="Proteomes" id="UP000316238">
    <property type="component" value="Unassembled WGS sequence"/>
</dbReference>
<dbReference type="AlphaFoldDB" id="A0A521FZZ9"/>
<evidence type="ECO:0000313" key="3">
    <source>
        <dbReference type="Proteomes" id="UP000316238"/>
    </source>
</evidence>
<evidence type="ECO:0000256" key="1">
    <source>
        <dbReference type="SAM" id="Phobius"/>
    </source>
</evidence>
<keyword evidence="1" id="KW-1133">Transmembrane helix</keyword>
<organism evidence="2 3">
    <name type="scientific">Candidatus Electronema aureum</name>
    <dbReference type="NCBI Taxonomy" id="2005002"/>
    <lineage>
        <taxon>Bacteria</taxon>
        <taxon>Pseudomonadati</taxon>
        <taxon>Thermodesulfobacteriota</taxon>
        <taxon>Desulfobulbia</taxon>
        <taxon>Desulfobulbales</taxon>
        <taxon>Desulfobulbaceae</taxon>
        <taxon>Candidatus Electronema</taxon>
    </lineage>
</organism>
<dbReference type="EMBL" id="NQJD01000029">
    <property type="protein sequence ID" value="TAA74348.1"/>
    <property type="molecule type" value="Genomic_DNA"/>
</dbReference>
<keyword evidence="3" id="KW-1185">Reference proteome</keyword>
<feature type="transmembrane region" description="Helical" evidence="1">
    <location>
        <begin position="7"/>
        <end position="30"/>
    </location>
</feature>
<name>A0A521FZZ9_9BACT</name>
<gene>
    <name evidence="2" type="ORF">CDV28_12913</name>
</gene>
<reference evidence="2" key="1">
    <citation type="submission" date="2017-07" db="EMBL/GenBank/DDBJ databases">
        <title>The cable genome - Insights into the physiology and evolution of filamentous bacteria capable of sulfide oxidation via long distance electron transfer.</title>
        <authorList>
            <person name="Thorup C."/>
            <person name="Bjerg J.T."/>
            <person name="Schreiber L."/>
            <person name="Nielsen L.P."/>
            <person name="Kjeldsen K.U."/>
            <person name="Boesen T."/>
            <person name="Boggild A."/>
            <person name="Meysman F."/>
            <person name="Geelhoed J."/>
            <person name="Schramm A."/>
        </authorList>
    </citation>
    <scope>NUCLEOTIDE SEQUENCE [LARGE SCALE GENOMIC DNA]</scope>
    <source>
        <strain evidence="2">GS</strain>
    </source>
</reference>
<comment type="caution">
    <text evidence="2">The sequence shown here is derived from an EMBL/GenBank/DDBJ whole genome shotgun (WGS) entry which is preliminary data.</text>
</comment>
<feature type="transmembrane region" description="Helical" evidence="1">
    <location>
        <begin position="61"/>
        <end position="80"/>
    </location>
</feature>
<keyword evidence="1" id="KW-0472">Membrane</keyword>
<protein>
    <submittedName>
        <fullName evidence="2">Uncharacterized protein</fullName>
    </submittedName>
</protein>